<proteinExistence type="predicted"/>
<name>A0ABX8D3S3_9CELL</name>
<reference evidence="1 2" key="1">
    <citation type="submission" date="2021-05" db="EMBL/GenBank/DDBJ databases">
        <title>Novel species in genus Cellulomonas.</title>
        <authorList>
            <person name="Zhang G."/>
        </authorList>
    </citation>
    <scope>NUCLEOTIDE SEQUENCE [LARGE SCALE GENOMIC DNA]</scope>
    <source>
        <strain evidence="2">zg-ZUI222</strain>
    </source>
</reference>
<gene>
    <name evidence="1" type="ORF">KG103_17095</name>
</gene>
<sequence>MPAPLTAPDDTHLEALGLSVEAGDEPWVRSVSFASERGGTVLLTWDVVGASAHLLWSADDDVVVELTREGVDTVTVDRHADGHLASVTSSSDGLTGALTLTVTAGCVRIRDTLLRS</sequence>
<organism evidence="1 2">
    <name type="scientific">Cellulomonas wangleii</name>
    <dbReference type="NCBI Taxonomy" id="2816956"/>
    <lineage>
        <taxon>Bacteria</taxon>
        <taxon>Bacillati</taxon>
        <taxon>Actinomycetota</taxon>
        <taxon>Actinomycetes</taxon>
        <taxon>Micrococcales</taxon>
        <taxon>Cellulomonadaceae</taxon>
        <taxon>Cellulomonas</taxon>
    </lineage>
</organism>
<accession>A0ABX8D3S3</accession>
<evidence type="ECO:0000313" key="2">
    <source>
        <dbReference type="Proteomes" id="UP000677804"/>
    </source>
</evidence>
<dbReference type="Proteomes" id="UP000677804">
    <property type="component" value="Chromosome"/>
</dbReference>
<dbReference type="EMBL" id="CP074405">
    <property type="protein sequence ID" value="QVI62105.1"/>
    <property type="molecule type" value="Genomic_DNA"/>
</dbReference>
<protein>
    <submittedName>
        <fullName evidence="1">Uncharacterized protein</fullName>
    </submittedName>
</protein>
<keyword evidence="2" id="KW-1185">Reference proteome</keyword>
<evidence type="ECO:0000313" key="1">
    <source>
        <dbReference type="EMBL" id="QVI62105.1"/>
    </source>
</evidence>
<dbReference type="RefSeq" id="WP_207339673.1">
    <property type="nucleotide sequence ID" value="NZ_CP074405.1"/>
</dbReference>